<name>A0A074S9F1_9AGAM</name>
<feature type="compositionally biased region" description="Pro residues" evidence="1">
    <location>
        <begin position="239"/>
        <end position="250"/>
    </location>
</feature>
<dbReference type="AlphaFoldDB" id="A0A074S9F1"/>
<keyword evidence="4" id="KW-1185">Reference proteome</keyword>
<proteinExistence type="predicted"/>
<feature type="region of interest" description="Disordered" evidence="1">
    <location>
        <begin position="233"/>
        <end position="252"/>
    </location>
</feature>
<dbReference type="OrthoDB" id="3201263at2759"/>
<reference evidence="3 4" key="1">
    <citation type="submission" date="2013-12" db="EMBL/GenBank/DDBJ databases">
        <authorList>
            <person name="Cubeta M."/>
            <person name="Pakala S."/>
            <person name="Fedorova N."/>
            <person name="Thomas E."/>
            <person name="Dean R."/>
            <person name="Jabaji S."/>
            <person name="Neate S."/>
            <person name="Toda T."/>
            <person name="Tavantzis S."/>
            <person name="Vilgalys R."/>
            <person name="Bharathan N."/>
            <person name="Pakala S."/>
            <person name="Losada L.S."/>
            <person name="Zafar N."/>
            <person name="Nierman W."/>
        </authorList>
    </citation>
    <scope>NUCLEOTIDE SEQUENCE [LARGE SCALE GENOMIC DNA]</scope>
    <source>
        <strain evidence="3 4">123E</strain>
    </source>
</reference>
<protein>
    <submittedName>
        <fullName evidence="3">F-box protein</fullName>
    </submittedName>
</protein>
<dbReference type="Proteomes" id="UP000027456">
    <property type="component" value="Unassembled WGS sequence"/>
</dbReference>
<evidence type="ECO:0000313" key="3">
    <source>
        <dbReference type="EMBL" id="KEP54210.1"/>
    </source>
</evidence>
<evidence type="ECO:0000259" key="2">
    <source>
        <dbReference type="PROSITE" id="PS50181"/>
    </source>
</evidence>
<comment type="caution">
    <text evidence="3">The sequence shown here is derived from an EMBL/GenBank/DDBJ whole genome shotgun (WGS) entry which is preliminary data.</text>
</comment>
<dbReference type="InterPro" id="IPR036047">
    <property type="entry name" value="F-box-like_dom_sf"/>
</dbReference>
<dbReference type="HOGENOM" id="CLU_388896_0_0_1"/>
<accession>A0A074S9F1</accession>
<dbReference type="EMBL" id="AZST01000034">
    <property type="protein sequence ID" value="KEP54210.1"/>
    <property type="molecule type" value="Genomic_DNA"/>
</dbReference>
<dbReference type="SUPFAM" id="SSF81383">
    <property type="entry name" value="F-box domain"/>
    <property type="match status" value="1"/>
</dbReference>
<evidence type="ECO:0000256" key="1">
    <source>
        <dbReference type="SAM" id="MobiDB-lite"/>
    </source>
</evidence>
<sequence length="710" mass="77587">MAAPWVEGNGWTVRPTLLRLSHDVLLEIVCLLDVYSILSVRRVCRVLSAISRENIIFVRLLKCAFPPPVPGSCPEERVIRTHRLYKNWDLAALPVTVRTNTVSRVSRRQPEPIVAPSPVAAPPPLAYHLPPGADAYPFLKLETFAPFRDPTTKQASFGPDPPIPIAFPTETQPVNPDVNITEATRSLVQAQIQHITRHQPDSGPSRPPLASNFAAAVVRAWETTQPPNVVSPACSHPLVSPPPPPAPAPRPTRVSSLPLRAIFAKIVGGGRWGVFVVKRDPKGKQRADAPSLPLTTEALASLDKGKGKQREQVEAPTQPVQVDEEALLVVYDLDEVFRGSGNDPERAKVAEHTLKMTPSTMTCRTTEKGLVVVLVKSSTTGAGAGSSWTTILRWDYTSPELKGLSMHKSSGMLGAISIAELEVEKELRTLVAIVHRPRTIMIQDVDSGQRRFVKLGKVPPIGTRNAVQTVHLIPGPRILVLRTVQAEQASYALEEYEVPPMGETSQPTVPLQRQWIRSPDLQNCIIVEGPTYADGSLPDLALWTFETVPHRAVTHWLLRPVSTADDSSIEADLGHEPPVSFGVDSDVYTPGTAPYVFPAQKIHTSKLSFPHHKITLASGARRGMWFERPERSRSGQARGMRGVWGYTAIEAEHPVVRSCTSELPENVLGAMENNTLGVAFDELSGRMVAITCGDGYSALTGSQVWVLDYA</sequence>
<organism evidence="3 4">
    <name type="scientific">Rhizoctonia solani 123E</name>
    <dbReference type="NCBI Taxonomy" id="1423351"/>
    <lineage>
        <taxon>Eukaryota</taxon>
        <taxon>Fungi</taxon>
        <taxon>Dikarya</taxon>
        <taxon>Basidiomycota</taxon>
        <taxon>Agaricomycotina</taxon>
        <taxon>Agaricomycetes</taxon>
        <taxon>Cantharellales</taxon>
        <taxon>Ceratobasidiaceae</taxon>
        <taxon>Rhizoctonia</taxon>
    </lineage>
</organism>
<dbReference type="InterPro" id="IPR001810">
    <property type="entry name" value="F-box_dom"/>
</dbReference>
<gene>
    <name evidence="3" type="ORF">V565_020150</name>
</gene>
<feature type="domain" description="F-box" evidence="2">
    <location>
        <begin position="14"/>
        <end position="60"/>
    </location>
</feature>
<dbReference type="PROSITE" id="PS50181">
    <property type="entry name" value="FBOX"/>
    <property type="match status" value="1"/>
</dbReference>
<evidence type="ECO:0000313" key="4">
    <source>
        <dbReference type="Proteomes" id="UP000027456"/>
    </source>
</evidence>